<accession>A0A060BT09</accession>
<dbReference type="AlphaFoldDB" id="A0A060BT09"/>
<proteinExistence type="predicted"/>
<name>A0A060BT09_9CHLR</name>
<feature type="non-terminal residue" evidence="1">
    <location>
        <position position="1"/>
    </location>
</feature>
<evidence type="ECO:0000313" key="1">
    <source>
        <dbReference type="EMBL" id="AIA86074.1"/>
    </source>
</evidence>
<dbReference type="EMBL" id="KF118810">
    <property type="protein sequence ID" value="AIA86074.1"/>
    <property type="molecule type" value="Genomic_DNA"/>
</dbReference>
<dbReference type="SUPFAM" id="SSF53756">
    <property type="entry name" value="UDP-Glycosyltransferase/glycogen phosphorylase"/>
    <property type="match status" value="1"/>
</dbReference>
<dbReference type="Gene3D" id="3.40.50.2000">
    <property type="entry name" value="Glycogen Phosphorylase B"/>
    <property type="match status" value="2"/>
</dbReference>
<reference evidence="1" key="1">
    <citation type="journal article" date="2013" name="Environ. Microbiol.">
        <title>Seasonally variable intestinal metagenomes of the red palm weevil (Rhynchophorus ferrugineus).</title>
        <authorList>
            <person name="Jia S."/>
            <person name="Zhang X."/>
            <person name="Zhang G."/>
            <person name="Yin A."/>
            <person name="Zhang S."/>
            <person name="Li F."/>
            <person name="Wang L."/>
            <person name="Zhao D."/>
            <person name="Yun Q."/>
            <person name="Tala"/>
            <person name="Wang J."/>
            <person name="Sun G."/>
            <person name="Baabdullah M."/>
            <person name="Yu X."/>
            <person name="Hu S."/>
            <person name="Al-Mssallem I.S."/>
            <person name="Yu J."/>
        </authorList>
    </citation>
    <scope>NUCLEOTIDE SEQUENCE</scope>
</reference>
<organism evidence="1">
    <name type="scientific">uncultured Herpetosiphon sp</name>
    <dbReference type="NCBI Taxonomy" id="290606"/>
    <lineage>
        <taxon>Bacteria</taxon>
        <taxon>Bacillati</taxon>
        <taxon>Chloroflexota</taxon>
        <taxon>Chloroflexia</taxon>
        <taxon>Herpetosiphonales</taxon>
        <taxon>Herpetosiphonaceae</taxon>
        <taxon>Herpetosiphon</taxon>
        <taxon>environmental samples</taxon>
    </lineage>
</organism>
<protein>
    <submittedName>
        <fullName evidence="1">CAZy families GT4 protein</fullName>
    </submittedName>
</protein>
<sequence>WTAHNLQPHETYHADWAFRTYRGVLRRCDGLIVHSAAARTALEARYGNLPQSVIIPHGSYIGLYGAPRERQASREALGLPAEGKVLLCLGTLRPYKQIEALLDAFAQL</sequence>
<feature type="non-terminal residue" evidence="1">
    <location>
        <position position="108"/>
    </location>
</feature>